<dbReference type="OrthoDB" id="757982at2759"/>
<dbReference type="SUPFAM" id="SSF101936">
    <property type="entry name" value="DNA-binding pseudobarrel domain"/>
    <property type="match status" value="1"/>
</dbReference>
<evidence type="ECO:0000256" key="5">
    <source>
        <dbReference type="ARBA" id="ARBA00023242"/>
    </source>
</evidence>
<dbReference type="GO" id="GO:0003677">
    <property type="term" value="F:DNA binding"/>
    <property type="evidence" value="ECO:0007669"/>
    <property type="project" value="UniProtKB-KW"/>
</dbReference>
<evidence type="ECO:0000256" key="3">
    <source>
        <dbReference type="ARBA" id="ARBA00023125"/>
    </source>
</evidence>
<reference evidence="6" key="1">
    <citation type="submission" date="2022-04" db="EMBL/GenBank/DDBJ databases">
        <title>Carnegiea gigantea Genome sequencing and assembly v2.</title>
        <authorList>
            <person name="Copetti D."/>
            <person name="Sanderson M.J."/>
            <person name="Burquez A."/>
            <person name="Wojciechowski M.F."/>
        </authorList>
    </citation>
    <scope>NUCLEOTIDE SEQUENCE</scope>
    <source>
        <strain evidence="6">SGP5-SGP5p</strain>
        <tissue evidence="6">Aerial part</tissue>
    </source>
</reference>
<dbReference type="GO" id="GO:0005634">
    <property type="term" value="C:nucleus"/>
    <property type="evidence" value="ECO:0007669"/>
    <property type="project" value="UniProtKB-SubCell"/>
</dbReference>
<organism evidence="6 7">
    <name type="scientific">Carnegiea gigantea</name>
    <dbReference type="NCBI Taxonomy" id="171969"/>
    <lineage>
        <taxon>Eukaryota</taxon>
        <taxon>Viridiplantae</taxon>
        <taxon>Streptophyta</taxon>
        <taxon>Embryophyta</taxon>
        <taxon>Tracheophyta</taxon>
        <taxon>Spermatophyta</taxon>
        <taxon>Magnoliopsida</taxon>
        <taxon>eudicotyledons</taxon>
        <taxon>Gunneridae</taxon>
        <taxon>Pentapetalae</taxon>
        <taxon>Caryophyllales</taxon>
        <taxon>Cactineae</taxon>
        <taxon>Cactaceae</taxon>
        <taxon>Cactoideae</taxon>
        <taxon>Echinocereeae</taxon>
        <taxon>Carnegiea</taxon>
    </lineage>
</organism>
<comment type="subcellular location">
    <subcellularLocation>
        <location evidence="1">Nucleus</location>
    </subcellularLocation>
</comment>
<keyword evidence="4" id="KW-0804">Transcription</keyword>
<keyword evidence="3" id="KW-0238">DNA-binding</keyword>
<dbReference type="InterPro" id="IPR015300">
    <property type="entry name" value="DNA-bd_pseudobarrel_sf"/>
</dbReference>
<protein>
    <submittedName>
        <fullName evidence="6">Uncharacterized protein</fullName>
    </submittedName>
</protein>
<dbReference type="EMBL" id="JAKOGI010000118">
    <property type="protein sequence ID" value="KAJ8443440.1"/>
    <property type="molecule type" value="Genomic_DNA"/>
</dbReference>
<dbReference type="AlphaFoldDB" id="A0A9Q1KI99"/>
<evidence type="ECO:0000313" key="6">
    <source>
        <dbReference type="EMBL" id="KAJ8443440.1"/>
    </source>
</evidence>
<keyword evidence="2" id="KW-0805">Transcription regulation</keyword>
<evidence type="ECO:0000313" key="7">
    <source>
        <dbReference type="Proteomes" id="UP001153076"/>
    </source>
</evidence>
<evidence type="ECO:0000256" key="1">
    <source>
        <dbReference type="ARBA" id="ARBA00004123"/>
    </source>
</evidence>
<name>A0A9Q1KI99_9CARY</name>
<evidence type="ECO:0000256" key="4">
    <source>
        <dbReference type="ARBA" id="ARBA00023163"/>
    </source>
</evidence>
<comment type="caution">
    <text evidence="6">The sequence shown here is derived from an EMBL/GenBank/DDBJ whole genome shotgun (WGS) entry which is preliminary data.</text>
</comment>
<dbReference type="Gene3D" id="2.40.330.10">
    <property type="entry name" value="DNA-binding pseudobarrel domain"/>
    <property type="match status" value="1"/>
</dbReference>
<accession>A0A9Q1KI99</accession>
<keyword evidence="7" id="KW-1185">Reference proteome</keyword>
<evidence type="ECO:0000256" key="2">
    <source>
        <dbReference type="ARBA" id="ARBA00023015"/>
    </source>
</evidence>
<keyword evidence="5" id="KW-0539">Nucleus</keyword>
<gene>
    <name evidence="6" type="ORF">Cgig2_026227</name>
</gene>
<sequence>MLSNPMVDNDRFVPKFYTFWIIIPPLMEEVIVKQTISMKMAGEHVTIVERECVEKRNLGAFAIGAPSLDESQASPIGASSLAPALIDCVQLNDLGSSTELFAGGELLADPRSAMSPNDDMQNPDKAVIERSLEIPQLRKSDLIFLFQKKLTPTDCDPKAGRFLVPKFYAEKFLPMVPGQPSVPITIKDIKGRPWDLMLRWWQNKNSRKKLPDNELIVDLIRLHAGVTVAASGAPATRN</sequence>
<dbReference type="Proteomes" id="UP001153076">
    <property type="component" value="Unassembled WGS sequence"/>
</dbReference>
<proteinExistence type="predicted"/>